<dbReference type="Gene3D" id="1.10.357.10">
    <property type="entry name" value="Tetracycline Repressor, domain 2"/>
    <property type="match status" value="1"/>
</dbReference>
<proteinExistence type="predicted"/>
<dbReference type="Proteomes" id="UP000184108">
    <property type="component" value="Unassembled WGS sequence"/>
</dbReference>
<name>A0A1M5ER73_9FLAO</name>
<dbReference type="RefSeq" id="WP_073174334.1">
    <property type="nucleotide sequence ID" value="NZ_FQVE01000003.1"/>
</dbReference>
<keyword evidence="1 2" id="KW-0238">DNA-binding</keyword>
<dbReference type="EMBL" id="FQVE01000003">
    <property type="protein sequence ID" value="SHF81634.1"/>
    <property type="molecule type" value="Genomic_DNA"/>
</dbReference>
<dbReference type="PANTHER" id="PTHR43479">
    <property type="entry name" value="ACREF/ENVCD OPERON REPRESSOR-RELATED"/>
    <property type="match status" value="1"/>
</dbReference>
<reference evidence="5" key="1">
    <citation type="submission" date="2016-11" db="EMBL/GenBank/DDBJ databases">
        <authorList>
            <person name="Varghese N."/>
            <person name="Submissions S."/>
        </authorList>
    </citation>
    <scope>NUCLEOTIDE SEQUENCE [LARGE SCALE GENOMIC DNA]</scope>
    <source>
        <strain evidence="5">YR203</strain>
    </source>
</reference>
<dbReference type="PROSITE" id="PS50977">
    <property type="entry name" value="HTH_TETR_2"/>
    <property type="match status" value="1"/>
</dbReference>
<dbReference type="InterPro" id="IPR036271">
    <property type="entry name" value="Tet_transcr_reg_TetR-rel_C_sf"/>
</dbReference>
<dbReference type="Pfam" id="PF00440">
    <property type="entry name" value="TetR_N"/>
    <property type="match status" value="1"/>
</dbReference>
<evidence type="ECO:0000256" key="2">
    <source>
        <dbReference type="PROSITE-ProRule" id="PRU00335"/>
    </source>
</evidence>
<dbReference type="InterPro" id="IPR001647">
    <property type="entry name" value="HTH_TetR"/>
</dbReference>
<evidence type="ECO:0000313" key="5">
    <source>
        <dbReference type="Proteomes" id="UP000184108"/>
    </source>
</evidence>
<sequence>MHFSHTRARIIQSGEKLFARYGISNVTIRQIAKESGVNSSTIYYYYQSKEDLFEHIVNHIELVFGEDFSIAVEKNDPLEQVSELCWLFFDKYNQNINPVTLFLDERIKSNQNERVKKTIRKVENTINEALEKILDNCRDLGYLKSDLSNLVYIKMIFGILVETILFQKRSGSLLKNENQTHQFLTFRNEAIHLIKGILMVK</sequence>
<dbReference type="GO" id="GO:0003677">
    <property type="term" value="F:DNA binding"/>
    <property type="evidence" value="ECO:0007669"/>
    <property type="project" value="UniProtKB-UniRule"/>
</dbReference>
<dbReference type="InterPro" id="IPR050624">
    <property type="entry name" value="HTH-type_Tx_Regulator"/>
</dbReference>
<dbReference type="AlphaFoldDB" id="A0A1M5ER73"/>
<dbReference type="SUPFAM" id="SSF46689">
    <property type="entry name" value="Homeodomain-like"/>
    <property type="match status" value="1"/>
</dbReference>
<evidence type="ECO:0000259" key="3">
    <source>
        <dbReference type="PROSITE" id="PS50977"/>
    </source>
</evidence>
<dbReference type="PANTHER" id="PTHR43479:SF11">
    <property type="entry name" value="ACREF_ENVCD OPERON REPRESSOR-RELATED"/>
    <property type="match status" value="1"/>
</dbReference>
<dbReference type="InterPro" id="IPR009057">
    <property type="entry name" value="Homeodomain-like_sf"/>
</dbReference>
<dbReference type="PRINTS" id="PR00455">
    <property type="entry name" value="HTHTETR"/>
</dbReference>
<accession>A0A1M5ER73</accession>
<organism evidence="4 5">
    <name type="scientific">Chryseobacterium vrystaatense</name>
    <dbReference type="NCBI Taxonomy" id="307480"/>
    <lineage>
        <taxon>Bacteria</taxon>
        <taxon>Pseudomonadati</taxon>
        <taxon>Bacteroidota</taxon>
        <taxon>Flavobacteriia</taxon>
        <taxon>Flavobacteriales</taxon>
        <taxon>Weeksellaceae</taxon>
        <taxon>Chryseobacterium group</taxon>
        <taxon>Chryseobacterium</taxon>
    </lineage>
</organism>
<gene>
    <name evidence="4" type="ORF">SAMN02787073_3000</name>
</gene>
<evidence type="ECO:0000256" key="1">
    <source>
        <dbReference type="ARBA" id="ARBA00023125"/>
    </source>
</evidence>
<dbReference type="SUPFAM" id="SSF48498">
    <property type="entry name" value="Tetracyclin repressor-like, C-terminal domain"/>
    <property type="match status" value="1"/>
</dbReference>
<protein>
    <submittedName>
        <fullName evidence="4">Transcriptional regulator, TetR family</fullName>
    </submittedName>
</protein>
<feature type="domain" description="HTH tetR-type" evidence="3">
    <location>
        <begin position="4"/>
        <end position="64"/>
    </location>
</feature>
<evidence type="ECO:0000313" key="4">
    <source>
        <dbReference type="EMBL" id="SHF81634.1"/>
    </source>
</evidence>
<feature type="DNA-binding region" description="H-T-H motif" evidence="2">
    <location>
        <begin position="27"/>
        <end position="46"/>
    </location>
</feature>